<organism evidence="1 2">
    <name type="scientific">Artomyces pyxidatus</name>
    <dbReference type="NCBI Taxonomy" id="48021"/>
    <lineage>
        <taxon>Eukaryota</taxon>
        <taxon>Fungi</taxon>
        <taxon>Dikarya</taxon>
        <taxon>Basidiomycota</taxon>
        <taxon>Agaricomycotina</taxon>
        <taxon>Agaricomycetes</taxon>
        <taxon>Russulales</taxon>
        <taxon>Auriscalpiaceae</taxon>
        <taxon>Artomyces</taxon>
    </lineage>
</organism>
<name>A0ACB8TGU8_9AGAM</name>
<evidence type="ECO:0000313" key="1">
    <source>
        <dbReference type="EMBL" id="KAI0067629.1"/>
    </source>
</evidence>
<protein>
    <submittedName>
        <fullName evidence="1">Uncharacterized protein</fullName>
    </submittedName>
</protein>
<sequence>MTTSLRRMKSVHSAYERLATIITLVRRSTQKSGKLNNKPKSASIAATRPSVSFLLPDELLSYIILEYAFAMDVSSRKWAPILLVCRRWHDVARARAQLWSYVSDLQSTERCLELIKRSGEYPPTCNFALPHSLFNLLNAGGHARRVRSLRIPDSFDEDVMQKMNDFSMLEALHMSMLGQPDETVHLTLLDAFFDGRAPCLHRIALRGALSTIWTALSNLTVLSLAHYGHSHRLSFQNLLSILQQSPRLRELTLRSCLRATDVRDALITLDMRSESLSLSHLERLDVSAGWCLTVEALLTCIVLPPTAFLYVRIYNAKPSGIEKLLLQVRQHLRKPGSPVLRAINIGGGPHRTHRVLLSVSAGTTRIPDTSTSNPLTEESVRISLSPYRPYFRESIARALFTKILDALPLEHVADLVTLGARSVQSRHTFSSTTWGVVFCHIPRLETARSGFREGMAEVVKGLFDTVQRSAYGLGGKRRRRASQGLNVRPFLTSQDWPTTDALYDQLWGLLVVYREMGTSFKPAGVA</sequence>
<accession>A0ACB8TGU8</accession>
<evidence type="ECO:0000313" key="2">
    <source>
        <dbReference type="Proteomes" id="UP000814140"/>
    </source>
</evidence>
<reference evidence="1" key="2">
    <citation type="journal article" date="2022" name="New Phytol.">
        <title>Evolutionary transition to the ectomycorrhizal habit in the genomes of a hyperdiverse lineage of mushroom-forming fungi.</title>
        <authorList>
            <person name="Looney B."/>
            <person name="Miyauchi S."/>
            <person name="Morin E."/>
            <person name="Drula E."/>
            <person name="Courty P.E."/>
            <person name="Kohler A."/>
            <person name="Kuo A."/>
            <person name="LaButti K."/>
            <person name="Pangilinan J."/>
            <person name="Lipzen A."/>
            <person name="Riley R."/>
            <person name="Andreopoulos W."/>
            <person name="He G."/>
            <person name="Johnson J."/>
            <person name="Nolan M."/>
            <person name="Tritt A."/>
            <person name="Barry K.W."/>
            <person name="Grigoriev I.V."/>
            <person name="Nagy L.G."/>
            <person name="Hibbett D."/>
            <person name="Henrissat B."/>
            <person name="Matheny P.B."/>
            <person name="Labbe J."/>
            <person name="Martin F.M."/>
        </authorList>
    </citation>
    <scope>NUCLEOTIDE SEQUENCE</scope>
    <source>
        <strain evidence="1">HHB10654</strain>
    </source>
</reference>
<comment type="caution">
    <text evidence="1">The sequence shown here is derived from an EMBL/GenBank/DDBJ whole genome shotgun (WGS) entry which is preliminary data.</text>
</comment>
<dbReference type="Proteomes" id="UP000814140">
    <property type="component" value="Unassembled WGS sequence"/>
</dbReference>
<gene>
    <name evidence="1" type="ORF">BV25DRAFT_1911524</name>
</gene>
<keyword evidence="2" id="KW-1185">Reference proteome</keyword>
<dbReference type="EMBL" id="MU277189">
    <property type="protein sequence ID" value="KAI0067629.1"/>
    <property type="molecule type" value="Genomic_DNA"/>
</dbReference>
<proteinExistence type="predicted"/>
<reference evidence="1" key="1">
    <citation type="submission" date="2021-03" db="EMBL/GenBank/DDBJ databases">
        <authorList>
            <consortium name="DOE Joint Genome Institute"/>
            <person name="Ahrendt S."/>
            <person name="Looney B.P."/>
            <person name="Miyauchi S."/>
            <person name="Morin E."/>
            <person name="Drula E."/>
            <person name="Courty P.E."/>
            <person name="Chicoki N."/>
            <person name="Fauchery L."/>
            <person name="Kohler A."/>
            <person name="Kuo A."/>
            <person name="Labutti K."/>
            <person name="Pangilinan J."/>
            <person name="Lipzen A."/>
            <person name="Riley R."/>
            <person name="Andreopoulos W."/>
            <person name="He G."/>
            <person name="Johnson J."/>
            <person name="Barry K.W."/>
            <person name="Grigoriev I.V."/>
            <person name="Nagy L."/>
            <person name="Hibbett D."/>
            <person name="Henrissat B."/>
            <person name="Matheny P.B."/>
            <person name="Labbe J."/>
            <person name="Martin F."/>
        </authorList>
    </citation>
    <scope>NUCLEOTIDE SEQUENCE</scope>
    <source>
        <strain evidence="1">HHB10654</strain>
    </source>
</reference>